<evidence type="ECO:0008006" key="3">
    <source>
        <dbReference type="Google" id="ProtNLM"/>
    </source>
</evidence>
<dbReference type="InterPro" id="IPR035945">
    <property type="entry name" value="YhaI-like_sf"/>
</dbReference>
<protein>
    <recommendedName>
        <fullName evidence="3">DUF1878 family protein</fullName>
    </recommendedName>
</protein>
<evidence type="ECO:0000313" key="2">
    <source>
        <dbReference type="Proteomes" id="UP001224122"/>
    </source>
</evidence>
<organism evidence="1 2">
    <name type="scientific">Neobacillus ginsengisoli</name>
    <dbReference type="NCBI Taxonomy" id="904295"/>
    <lineage>
        <taxon>Bacteria</taxon>
        <taxon>Bacillati</taxon>
        <taxon>Bacillota</taxon>
        <taxon>Bacilli</taxon>
        <taxon>Bacillales</taxon>
        <taxon>Bacillaceae</taxon>
        <taxon>Neobacillus</taxon>
    </lineage>
</organism>
<dbReference type="SUPFAM" id="SSF109915">
    <property type="entry name" value="Hypothetical protein YhaI"/>
    <property type="match status" value="1"/>
</dbReference>
<dbReference type="RefSeq" id="WP_307405517.1">
    <property type="nucleotide sequence ID" value="NZ_JAUSTW010000002.1"/>
</dbReference>
<dbReference type="EMBL" id="JAUSTW010000002">
    <property type="protein sequence ID" value="MDQ0198111.1"/>
    <property type="molecule type" value="Genomic_DNA"/>
</dbReference>
<dbReference type="Proteomes" id="UP001224122">
    <property type="component" value="Unassembled WGS sequence"/>
</dbReference>
<gene>
    <name evidence="1" type="ORF">J2S10_001252</name>
</gene>
<sequence length="111" mass="13471">MNAHELLQRISLLEYHQKLLFKILNNQKLDFYKLIIENRISEEEVQKFFDLCDELSIKMEEQKAEGYVYFHPLFNEFSTSLPSNLNVFEVIHACMKQQLFETLMLEFRKYL</sequence>
<keyword evidence="2" id="KW-1185">Reference proteome</keyword>
<name>A0ABT9XRC0_9BACI</name>
<comment type="caution">
    <text evidence="1">The sequence shown here is derived from an EMBL/GenBank/DDBJ whole genome shotgun (WGS) entry which is preliminary data.</text>
</comment>
<accession>A0ABT9XRC0</accession>
<reference evidence="1 2" key="1">
    <citation type="submission" date="2023-07" db="EMBL/GenBank/DDBJ databases">
        <title>Genomic Encyclopedia of Type Strains, Phase IV (KMG-IV): sequencing the most valuable type-strain genomes for metagenomic binning, comparative biology and taxonomic classification.</title>
        <authorList>
            <person name="Goeker M."/>
        </authorList>
    </citation>
    <scope>NUCLEOTIDE SEQUENCE [LARGE SCALE GENOMIC DNA]</scope>
    <source>
        <strain evidence="1 2">DSM 27594</strain>
    </source>
</reference>
<dbReference type="Gene3D" id="1.10.3750.10">
    <property type="entry name" value="YhaI-like"/>
    <property type="match status" value="1"/>
</dbReference>
<proteinExistence type="predicted"/>
<evidence type="ECO:0000313" key="1">
    <source>
        <dbReference type="EMBL" id="MDQ0198111.1"/>
    </source>
</evidence>
<dbReference type="Pfam" id="PF08963">
    <property type="entry name" value="DUF1878"/>
    <property type="match status" value="1"/>
</dbReference>
<dbReference type="InterPro" id="IPR015058">
    <property type="entry name" value="DUF1878"/>
</dbReference>